<accession>A0A2U8VX50</accession>
<evidence type="ECO:0000256" key="2">
    <source>
        <dbReference type="ARBA" id="ARBA00023002"/>
    </source>
</evidence>
<comment type="similarity">
    <text evidence="1 3">Belongs to the short-chain dehydrogenases/reductases (SDR) family.</text>
</comment>
<feature type="compositionally biased region" description="Low complexity" evidence="4">
    <location>
        <begin position="1"/>
        <end position="15"/>
    </location>
</feature>
<feature type="compositionally biased region" description="Polar residues" evidence="4">
    <location>
        <begin position="43"/>
        <end position="53"/>
    </location>
</feature>
<dbReference type="PANTHER" id="PTHR42901:SF1">
    <property type="entry name" value="ALCOHOL DEHYDROGENASE"/>
    <property type="match status" value="1"/>
</dbReference>
<dbReference type="EMBL" id="CP029551">
    <property type="protein sequence ID" value="AWN38373.1"/>
    <property type="molecule type" value="Genomic_DNA"/>
</dbReference>
<dbReference type="KEGG" id="meti:DK427_23745"/>
<dbReference type="Pfam" id="PF00106">
    <property type="entry name" value="adh_short"/>
    <property type="match status" value="1"/>
</dbReference>
<evidence type="ECO:0000313" key="5">
    <source>
        <dbReference type="EMBL" id="AWN38373.1"/>
    </source>
</evidence>
<feature type="compositionally biased region" description="Basic residues" evidence="4">
    <location>
        <begin position="16"/>
        <end position="25"/>
    </location>
</feature>
<proteinExistence type="inferred from homology"/>
<dbReference type="InterPro" id="IPR036291">
    <property type="entry name" value="NAD(P)-bd_dom_sf"/>
</dbReference>
<dbReference type="GO" id="GO:0016491">
    <property type="term" value="F:oxidoreductase activity"/>
    <property type="evidence" value="ECO:0007669"/>
    <property type="project" value="UniProtKB-KW"/>
</dbReference>
<organism evidence="5 6">
    <name type="scientific">Methylobacterium radiodurans</name>
    <dbReference type="NCBI Taxonomy" id="2202828"/>
    <lineage>
        <taxon>Bacteria</taxon>
        <taxon>Pseudomonadati</taxon>
        <taxon>Pseudomonadota</taxon>
        <taxon>Alphaproteobacteria</taxon>
        <taxon>Hyphomicrobiales</taxon>
        <taxon>Methylobacteriaceae</taxon>
        <taxon>Methylobacterium</taxon>
    </lineage>
</organism>
<feature type="compositionally biased region" description="Low complexity" evidence="4">
    <location>
        <begin position="26"/>
        <end position="42"/>
    </location>
</feature>
<sequence length="287" mass="29844">MPSSSAASCRRAWPAPRRRAPRKARALSPPSRGPGSLPSWRSTRTGPSSCSAPSSILVARDAARLRGAADPIGHETGVAVDVMAADLTLPADLAAVRDRVGEDSGLGFLVNCAGLGPLGPSLHSPAKLYDRMLDLNVRALQTLTFAAARAFAERGGGTIVNVASAVALNPECFNAGYAAQKAFVLALTQGLVAEMGGKGVRLQAVLPGVTRTEFFERAGADIGQIPAEMIMEAHDLVVAALAGLDAGEIVTILSLTDCGDWQAFEAARFRLGPILSHRKPAARYGLA</sequence>
<evidence type="ECO:0000256" key="4">
    <source>
        <dbReference type="SAM" id="MobiDB-lite"/>
    </source>
</evidence>
<keyword evidence="2" id="KW-0560">Oxidoreductase</keyword>
<dbReference type="PANTHER" id="PTHR42901">
    <property type="entry name" value="ALCOHOL DEHYDROGENASE"/>
    <property type="match status" value="1"/>
</dbReference>
<evidence type="ECO:0000313" key="6">
    <source>
        <dbReference type="Proteomes" id="UP000246058"/>
    </source>
</evidence>
<feature type="region of interest" description="Disordered" evidence="4">
    <location>
        <begin position="1"/>
        <end position="53"/>
    </location>
</feature>
<dbReference type="PRINTS" id="PR00081">
    <property type="entry name" value="GDHRDH"/>
</dbReference>
<evidence type="ECO:0000256" key="1">
    <source>
        <dbReference type="ARBA" id="ARBA00006484"/>
    </source>
</evidence>
<name>A0A2U8VX50_9HYPH</name>
<gene>
    <name evidence="5" type="ORF">DK427_23745</name>
</gene>
<dbReference type="InterPro" id="IPR002347">
    <property type="entry name" value="SDR_fam"/>
</dbReference>
<protein>
    <submittedName>
        <fullName evidence="5">SDR family oxidoreductase</fullName>
    </submittedName>
</protein>
<dbReference type="Proteomes" id="UP000246058">
    <property type="component" value="Chromosome"/>
</dbReference>
<keyword evidence="6" id="KW-1185">Reference proteome</keyword>
<dbReference type="OrthoDB" id="9810734at2"/>
<dbReference type="SUPFAM" id="SSF51735">
    <property type="entry name" value="NAD(P)-binding Rossmann-fold domains"/>
    <property type="match status" value="1"/>
</dbReference>
<evidence type="ECO:0000256" key="3">
    <source>
        <dbReference type="RuleBase" id="RU000363"/>
    </source>
</evidence>
<dbReference type="CDD" id="cd05233">
    <property type="entry name" value="SDR_c"/>
    <property type="match status" value="1"/>
</dbReference>
<reference evidence="5 6" key="1">
    <citation type="submission" date="2018-05" db="EMBL/GenBank/DDBJ databases">
        <title>Complete Genome Sequence of Methylobacterium sp. 17Sr1-43.</title>
        <authorList>
            <person name="Srinivasan S."/>
        </authorList>
    </citation>
    <scope>NUCLEOTIDE SEQUENCE [LARGE SCALE GENOMIC DNA]</scope>
    <source>
        <strain evidence="5 6">17Sr1-43</strain>
    </source>
</reference>
<dbReference type="AlphaFoldDB" id="A0A2U8VX50"/>
<dbReference type="PRINTS" id="PR00080">
    <property type="entry name" value="SDRFAMILY"/>
</dbReference>
<dbReference type="Gene3D" id="3.40.50.720">
    <property type="entry name" value="NAD(P)-binding Rossmann-like Domain"/>
    <property type="match status" value="1"/>
</dbReference>